<evidence type="ECO:0000256" key="2">
    <source>
        <dbReference type="SAM" id="SignalP"/>
    </source>
</evidence>
<name>A0A915EE48_9BILA</name>
<evidence type="ECO:0000313" key="4">
    <source>
        <dbReference type="WBParaSite" id="jg4352"/>
    </source>
</evidence>
<feature type="region of interest" description="Disordered" evidence="1">
    <location>
        <begin position="33"/>
        <end position="52"/>
    </location>
</feature>
<feature type="signal peptide" evidence="2">
    <location>
        <begin position="1"/>
        <end position="26"/>
    </location>
</feature>
<proteinExistence type="predicted"/>
<dbReference type="Proteomes" id="UP000887574">
    <property type="component" value="Unplaced"/>
</dbReference>
<accession>A0A915EE48</accession>
<organism evidence="3 4">
    <name type="scientific">Ditylenchus dipsaci</name>
    <dbReference type="NCBI Taxonomy" id="166011"/>
    <lineage>
        <taxon>Eukaryota</taxon>
        <taxon>Metazoa</taxon>
        <taxon>Ecdysozoa</taxon>
        <taxon>Nematoda</taxon>
        <taxon>Chromadorea</taxon>
        <taxon>Rhabditida</taxon>
        <taxon>Tylenchina</taxon>
        <taxon>Tylenchomorpha</taxon>
        <taxon>Sphaerularioidea</taxon>
        <taxon>Anguinidae</taxon>
        <taxon>Anguininae</taxon>
        <taxon>Ditylenchus</taxon>
    </lineage>
</organism>
<feature type="chain" id="PRO_5037549795" evidence="2">
    <location>
        <begin position="27"/>
        <end position="220"/>
    </location>
</feature>
<keyword evidence="2" id="KW-0732">Signal</keyword>
<sequence length="220" mass="23736">MESRVSTAVWCLLLVCLPLISFKAISEGHACTGGSSSPYPPYPPPNSALNNQWQAPKSQLPQLINSEGNLNDASPILPLTGLASTQQPQQEATATAKEAVQQVQQSNTSFSGRIYSIGEKLASLPGSVGEAMEEAANKVSNAFKSTGESALSKLKEYREALPNKMHPLLDNAIRIFSQPGSEKQQWDQIVKSVESTVGLNDAEKQNFYKKVAEATFQQLG</sequence>
<protein>
    <submittedName>
        <fullName evidence="4">Uncharacterized protein</fullName>
    </submittedName>
</protein>
<dbReference type="WBParaSite" id="jg4352">
    <property type="protein sequence ID" value="jg4352"/>
    <property type="gene ID" value="jg4352"/>
</dbReference>
<dbReference type="AlphaFoldDB" id="A0A915EE48"/>
<keyword evidence="3" id="KW-1185">Reference proteome</keyword>
<reference evidence="4" key="1">
    <citation type="submission" date="2022-11" db="UniProtKB">
        <authorList>
            <consortium name="WormBaseParasite"/>
        </authorList>
    </citation>
    <scope>IDENTIFICATION</scope>
</reference>
<evidence type="ECO:0000256" key="1">
    <source>
        <dbReference type="SAM" id="MobiDB-lite"/>
    </source>
</evidence>
<evidence type="ECO:0000313" key="3">
    <source>
        <dbReference type="Proteomes" id="UP000887574"/>
    </source>
</evidence>